<accession>A0A949WVH7</accession>
<dbReference type="Proteomes" id="UP000694308">
    <property type="component" value="Unassembled WGS sequence"/>
</dbReference>
<proteinExistence type="predicted"/>
<keyword evidence="2" id="KW-1185">Reference proteome</keyword>
<dbReference type="RefSeq" id="WP_218320762.1">
    <property type="nucleotide sequence ID" value="NZ_JAEEGC010000052.1"/>
</dbReference>
<dbReference type="AlphaFoldDB" id="A0A949WVH7"/>
<gene>
    <name evidence="1" type="ORF">I6U48_12335</name>
</gene>
<reference evidence="1" key="1">
    <citation type="submission" date="2020-12" db="EMBL/GenBank/DDBJ databases">
        <title>Clostridium thailandense sp. nov., a novel acetogenic bacterium isolated from peat land soil in Thailand.</title>
        <authorList>
            <person name="Chaikitkaew S."/>
            <person name="Birkeland N.K."/>
        </authorList>
    </citation>
    <scope>NUCLEOTIDE SEQUENCE</scope>
    <source>
        <strain evidence="1">PL3</strain>
    </source>
</reference>
<sequence length="95" mass="10948">MNLVNKLADEVVKIEDGKLIYNIHNKNNDYKNMLIRFKVTEEFDVNIVKKFSGLLNIVQNDQLVSVLISKPYSDIAIFKLLQMGYSIVSVNENEL</sequence>
<comment type="caution">
    <text evidence="1">The sequence shown here is derived from an EMBL/GenBank/DDBJ whole genome shotgun (WGS) entry which is preliminary data.</text>
</comment>
<evidence type="ECO:0000313" key="2">
    <source>
        <dbReference type="Proteomes" id="UP000694308"/>
    </source>
</evidence>
<evidence type="ECO:0000313" key="1">
    <source>
        <dbReference type="EMBL" id="MBV7273697.1"/>
    </source>
</evidence>
<organism evidence="1 2">
    <name type="scientific">Clostridium thailandense</name>
    <dbReference type="NCBI Taxonomy" id="2794346"/>
    <lineage>
        <taxon>Bacteria</taxon>
        <taxon>Bacillati</taxon>
        <taxon>Bacillota</taxon>
        <taxon>Clostridia</taxon>
        <taxon>Eubacteriales</taxon>
        <taxon>Clostridiaceae</taxon>
        <taxon>Clostridium</taxon>
    </lineage>
</organism>
<name>A0A949WVH7_9CLOT</name>
<dbReference type="EMBL" id="JAEEGC010000052">
    <property type="protein sequence ID" value="MBV7273697.1"/>
    <property type="molecule type" value="Genomic_DNA"/>
</dbReference>
<protein>
    <submittedName>
        <fullName evidence="1">Uncharacterized protein</fullName>
    </submittedName>
</protein>